<dbReference type="EMBL" id="JASMRX010000022">
    <property type="protein sequence ID" value="MDN6881232.1"/>
    <property type="molecule type" value="Genomic_DNA"/>
</dbReference>
<feature type="transmembrane region" description="Helical" evidence="1">
    <location>
        <begin position="109"/>
        <end position="129"/>
    </location>
</feature>
<feature type="transmembrane region" description="Helical" evidence="1">
    <location>
        <begin position="40"/>
        <end position="62"/>
    </location>
</feature>
<sequence>MNKSRFAFTLACFAMVLLMVGLTFYPWFLSDNAAFVQTGLILPVLYLLEFGLIVPLYVAFFSKEHGMGVGKINGRLMIAFTVFILLLQYLGAYILGIRKAESWMTEQEAVRGCVFWVNTLLLVFLVPIYEEMVFRGCLFSGLLQIFKGNIYWSALTTSAVFAILHTQYSDIRTFMILALVSLLLIAARIVSRGVAMPVLLHMLMNGFIMATSYYFS</sequence>
<keyword evidence="1" id="KW-1133">Transmembrane helix</keyword>
<dbReference type="RefSeq" id="WP_226905698.1">
    <property type="nucleotide sequence ID" value="NZ_JASMRX010000022.1"/>
</dbReference>
<keyword evidence="4" id="KW-1185">Reference proteome</keyword>
<name>A0ABT8LV90_9GAMM</name>
<feature type="domain" description="CAAX prenyl protease 2/Lysostaphin resistance protein A-like" evidence="2">
    <location>
        <begin position="115"/>
        <end position="206"/>
    </location>
</feature>
<feature type="transmembrane region" description="Helical" evidence="1">
    <location>
        <begin position="174"/>
        <end position="191"/>
    </location>
</feature>
<accession>A0ABT8LV90</accession>
<reference evidence="3" key="1">
    <citation type="submission" date="2023-05" db="EMBL/GenBank/DDBJ databases">
        <title>Cannabis rhizosphere genomes.</title>
        <authorList>
            <person name="Goff K.L."/>
        </authorList>
    </citation>
    <scope>NUCLEOTIDE SEQUENCE</scope>
    <source>
        <strain evidence="3">SPPC 2817</strain>
    </source>
</reference>
<feature type="transmembrane region" description="Helical" evidence="1">
    <location>
        <begin position="7"/>
        <end position="28"/>
    </location>
</feature>
<feature type="transmembrane region" description="Helical" evidence="1">
    <location>
        <begin position="74"/>
        <end position="97"/>
    </location>
</feature>
<evidence type="ECO:0000313" key="4">
    <source>
        <dbReference type="Proteomes" id="UP001176500"/>
    </source>
</evidence>
<evidence type="ECO:0000313" key="3">
    <source>
        <dbReference type="EMBL" id="MDN6881232.1"/>
    </source>
</evidence>
<gene>
    <name evidence="3" type="ORF">QO199_21520</name>
</gene>
<comment type="caution">
    <text evidence="3">The sequence shown here is derived from an EMBL/GenBank/DDBJ whole genome shotgun (WGS) entry which is preliminary data.</text>
</comment>
<keyword evidence="1" id="KW-0812">Transmembrane</keyword>
<feature type="transmembrane region" description="Helical" evidence="1">
    <location>
        <begin position="198"/>
        <end position="215"/>
    </location>
</feature>
<keyword evidence="1" id="KW-0472">Membrane</keyword>
<dbReference type="Pfam" id="PF02517">
    <property type="entry name" value="Rce1-like"/>
    <property type="match status" value="1"/>
</dbReference>
<protein>
    <submittedName>
        <fullName evidence="3">Type II CAAX endopeptidase family protein</fullName>
    </submittedName>
</protein>
<dbReference type="Proteomes" id="UP001176500">
    <property type="component" value="Unassembled WGS sequence"/>
</dbReference>
<evidence type="ECO:0000259" key="2">
    <source>
        <dbReference type="Pfam" id="PF02517"/>
    </source>
</evidence>
<evidence type="ECO:0000256" key="1">
    <source>
        <dbReference type="SAM" id="Phobius"/>
    </source>
</evidence>
<dbReference type="InterPro" id="IPR003675">
    <property type="entry name" value="Rce1/LyrA-like_dom"/>
</dbReference>
<proteinExistence type="predicted"/>
<organism evidence="3 4">
    <name type="scientific">Serratia bockelmannii</name>
    <dbReference type="NCBI Taxonomy" id="2703793"/>
    <lineage>
        <taxon>Bacteria</taxon>
        <taxon>Pseudomonadati</taxon>
        <taxon>Pseudomonadota</taxon>
        <taxon>Gammaproteobacteria</taxon>
        <taxon>Enterobacterales</taxon>
        <taxon>Yersiniaceae</taxon>
        <taxon>Serratia</taxon>
    </lineage>
</organism>
<feature type="transmembrane region" description="Helical" evidence="1">
    <location>
        <begin position="150"/>
        <end position="168"/>
    </location>
</feature>